<evidence type="ECO:0000313" key="4">
    <source>
        <dbReference type="Proteomes" id="UP000552709"/>
    </source>
</evidence>
<accession>A0A7W8JY06</accession>
<feature type="region of interest" description="Disordered" evidence="1">
    <location>
        <begin position="1"/>
        <end position="35"/>
    </location>
</feature>
<protein>
    <submittedName>
        <fullName evidence="3">Putative membrane protein</fullName>
    </submittedName>
</protein>
<gene>
    <name evidence="3" type="ORF">HNQ08_002850</name>
</gene>
<dbReference type="EMBL" id="JACHFL010000006">
    <property type="protein sequence ID" value="MBB5363744.1"/>
    <property type="molecule type" value="Genomic_DNA"/>
</dbReference>
<reference evidence="3 4" key="1">
    <citation type="submission" date="2020-08" db="EMBL/GenBank/DDBJ databases">
        <title>Genomic Encyclopedia of Type Strains, Phase IV (KMG-IV): sequencing the most valuable type-strain genomes for metagenomic binning, comparative biology and taxonomic classification.</title>
        <authorList>
            <person name="Goeker M."/>
        </authorList>
    </citation>
    <scope>NUCLEOTIDE SEQUENCE [LARGE SCALE GENOMIC DNA]</scope>
    <source>
        <strain evidence="3 4">DSM 27939</strain>
    </source>
</reference>
<organism evidence="3 4">
    <name type="scientific">Deinococcus humi</name>
    <dbReference type="NCBI Taxonomy" id="662880"/>
    <lineage>
        <taxon>Bacteria</taxon>
        <taxon>Thermotogati</taxon>
        <taxon>Deinococcota</taxon>
        <taxon>Deinococci</taxon>
        <taxon>Deinococcales</taxon>
        <taxon>Deinococcaceae</taxon>
        <taxon>Deinococcus</taxon>
    </lineage>
</organism>
<comment type="caution">
    <text evidence="3">The sequence shown here is derived from an EMBL/GenBank/DDBJ whole genome shotgun (WGS) entry which is preliminary data.</text>
</comment>
<evidence type="ECO:0000256" key="2">
    <source>
        <dbReference type="SAM" id="Phobius"/>
    </source>
</evidence>
<evidence type="ECO:0000256" key="1">
    <source>
        <dbReference type="SAM" id="MobiDB-lite"/>
    </source>
</evidence>
<name>A0A7W8JY06_9DEIO</name>
<feature type="compositionally biased region" description="Low complexity" evidence="1">
    <location>
        <begin position="1"/>
        <end position="18"/>
    </location>
</feature>
<keyword evidence="4" id="KW-1185">Reference proteome</keyword>
<dbReference type="AlphaFoldDB" id="A0A7W8JY06"/>
<dbReference type="Proteomes" id="UP000552709">
    <property type="component" value="Unassembled WGS sequence"/>
</dbReference>
<feature type="transmembrane region" description="Helical" evidence="2">
    <location>
        <begin position="40"/>
        <end position="61"/>
    </location>
</feature>
<keyword evidence="2" id="KW-0472">Membrane</keyword>
<dbReference type="RefSeq" id="WP_184133162.1">
    <property type="nucleotide sequence ID" value="NZ_JACHFL010000006.1"/>
</dbReference>
<feature type="compositionally biased region" description="Basic residues" evidence="1">
    <location>
        <begin position="19"/>
        <end position="35"/>
    </location>
</feature>
<evidence type="ECO:0000313" key="3">
    <source>
        <dbReference type="EMBL" id="MBB5363744.1"/>
    </source>
</evidence>
<keyword evidence="2" id="KW-0812">Transmembrane</keyword>
<sequence length="62" mass="6410">MSGFSNGSFSLSGSSQSSGRRRGFTRRGGHYRGRRRGGCLGLFLISLVFAGGSVAGVLSLLA</sequence>
<keyword evidence="2" id="KW-1133">Transmembrane helix</keyword>
<proteinExistence type="predicted"/>